<proteinExistence type="inferred from homology"/>
<feature type="transmembrane region" description="Helical" evidence="2">
    <location>
        <begin position="106"/>
        <end position="128"/>
    </location>
</feature>
<evidence type="ECO:0000313" key="3">
    <source>
        <dbReference type="EMBL" id="ADJ16493.1"/>
    </source>
</evidence>
<keyword evidence="2" id="KW-0812">Transmembrane</keyword>
<dbReference type="KEGG" id="hje:HacjB3_15666"/>
<dbReference type="eggNOG" id="arCOG00241">
    <property type="taxonomic scope" value="Archaea"/>
</dbReference>
<reference evidence="3 4" key="1">
    <citation type="journal article" date="2010" name="J. Bacteriol.">
        <title>Complete genome sequence of Halalkalicoccus jeotgali B3(T), an extremely halophilic archaeon.</title>
        <authorList>
            <person name="Roh S.W."/>
            <person name="Nam Y.D."/>
            <person name="Nam S.H."/>
            <person name="Choi S.H."/>
            <person name="Park H.S."/>
            <person name="Bae J.W."/>
        </authorList>
    </citation>
    <scope>NUCLEOTIDE SEQUENCE [LARGE SCALE GENOMIC DNA]</scope>
    <source>
        <strain evidence="4">DSM 18796 / CECT 7217 / JCM 14584 / KCTC 4019 / B3</strain>
        <plasmid evidence="4">1</plasmid>
    </source>
</reference>
<dbReference type="PANTHER" id="PTHR43459">
    <property type="entry name" value="ENOYL-COA HYDRATASE"/>
    <property type="match status" value="1"/>
</dbReference>
<dbReference type="Pfam" id="PF00378">
    <property type="entry name" value="ECH_1"/>
    <property type="match status" value="1"/>
</dbReference>
<gene>
    <name evidence="3" type="ordered locus">HacjB3_15666</name>
</gene>
<dbReference type="PATRIC" id="fig|795797.18.peg.3110"/>
<dbReference type="EMBL" id="CP002063">
    <property type="protein sequence ID" value="ADJ16493.1"/>
    <property type="molecule type" value="Genomic_DNA"/>
</dbReference>
<dbReference type="PANTHER" id="PTHR43459:SF1">
    <property type="entry name" value="EG:BACN32G11.4 PROTEIN"/>
    <property type="match status" value="1"/>
</dbReference>
<evidence type="ECO:0000313" key="4">
    <source>
        <dbReference type="Proteomes" id="UP000000390"/>
    </source>
</evidence>
<dbReference type="Gene3D" id="1.10.12.10">
    <property type="entry name" value="Lyase 2-enoyl-coa Hydratase, Chain A, domain 2"/>
    <property type="match status" value="1"/>
</dbReference>
<name>D8JB40_HALJB</name>
<keyword evidence="2" id="KW-0472">Membrane</keyword>
<comment type="similarity">
    <text evidence="1">Belongs to the enoyl-CoA hydratase/isomerase family.</text>
</comment>
<dbReference type="InterPro" id="IPR018376">
    <property type="entry name" value="Enoyl-CoA_hyd/isom_CS"/>
</dbReference>
<sequence>MRSMAKSERIHDEVRIEYVADGRVARLVMEPGTNSLNTFEPRKVESMAAAVRDLDSVGCLVLYGESGFSAGADLAAIERTPQELRPARIDTIAAASNRFIRAIRELPAPVIAAVSGVAAGGGLGFVLASDLVVMHAEAVLNTAYMRVGLTPDNATPFFLVNTVGPYKARELLFDPKPITASEAVDLGLANDAVDVPESDFLAAVTDWATTLAEGPTEVYARTKRLVDTTFEGSLDQHLERERMAIKEVSDSDAFDEGLSAFLEKRAPEWG</sequence>
<dbReference type="PROSITE" id="PS00166">
    <property type="entry name" value="ENOYL_COA_HYDRATASE"/>
    <property type="match status" value="1"/>
</dbReference>
<protein>
    <submittedName>
        <fullName evidence="3">Enoyl-CoA hydratase/isomerase</fullName>
    </submittedName>
</protein>
<geneLocation type="plasmid" evidence="3 4">
    <name>1</name>
</geneLocation>
<dbReference type="Proteomes" id="UP000000390">
    <property type="component" value="Plasmid 1"/>
</dbReference>
<organism evidence="3 4">
    <name type="scientific">Halalkalicoccus jeotgali (strain DSM 18796 / CECT 7217 / JCM 14584 / KCTC 4019 / B3)</name>
    <dbReference type="NCBI Taxonomy" id="795797"/>
    <lineage>
        <taxon>Archaea</taxon>
        <taxon>Methanobacteriati</taxon>
        <taxon>Methanobacteriota</taxon>
        <taxon>Stenosarchaea group</taxon>
        <taxon>Halobacteria</taxon>
        <taxon>Halobacteriales</taxon>
        <taxon>Halococcaceae</taxon>
        <taxon>Halalkalicoccus</taxon>
    </lineage>
</organism>
<accession>D8JB40</accession>
<dbReference type="InterPro" id="IPR014748">
    <property type="entry name" value="Enoyl-CoA_hydra_C"/>
</dbReference>
<dbReference type="GO" id="GO:0003824">
    <property type="term" value="F:catalytic activity"/>
    <property type="evidence" value="ECO:0007669"/>
    <property type="project" value="InterPro"/>
</dbReference>
<dbReference type="SUPFAM" id="SSF52096">
    <property type="entry name" value="ClpP/crotonase"/>
    <property type="match status" value="1"/>
</dbReference>
<dbReference type="AlphaFoldDB" id="D8JB40"/>
<keyword evidence="3" id="KW-0614">Plasmid</keyword>
<evidence type="ECO:0000256" key="2">
    <source>
        <dbReference type="SAM" id="Phobius"/>
    </source>
</evidence>
<dbReference type="HOGENOM" id="CLU_009834_7_2_2"/>
<keyword evidence="2" id="KW-1133">Transmembrane helix</keyword>
<dbReference type="InterPro" id="IPR001753">
    <property type="entry name" value="Enoyl-CoA_hydra/iso"/>
</dbReference>
<dbReference type="InterPro" id="IPR029045">
    <property type="entry name" value="ClpP/crotonase-like_dom_sf"/>
</dbReference>
<dbReference type="CDD" id="cd06558">
    <property type="entry name" value="crotonase-like"/>
    <property type="match status" value="1"/>
</dbReference>
<dbReference type="Gene3D" id="3.90.226.10">
    <property type="entry name" value="2-enoyl-CoA Hydratase, Chain A, domain 1"/>
    <property type="match status" value="1"/>
</dbReference>
<evidence type="ECO:0000256" key="1">
    <source>
        <dbReference type="RuleBase" id="RU003707"/>
    </source>
</evidence>